<feature type="compositionally biased region" description="Low complexity" evidence="2">
    <location>
        <begin position="482"/>
        <end position="495"/>
    </location>
</feature>
<feature type="compositionally biased region" description="Gly residues" evidence="2">
    <location>
        <begin position="267"/>
        <end position="296"/>
    </location>
</feature>
<dbReference type="EMBL" id="JAHIBW010000014">
    <property type="protein sequence ID" value="KAG7305114.1"/>
    <property type="molecule type" value="Genomic_DNA"/>
</dbReference>
<dbReference type="Gene3D" id="1.10.555.10">
    <property type="entry name" value="Rho GTPase activation protein"/>
    <property type="match status" value="1"/>
</dbReference>
<dbReference type="InterPro" id="IPR037863">
    <property type="entry name" value="RHOGAP6/36"/>
</dbReference>
<evidence type="ECO:0000259" key="3">
    <source>
        <dbReference type="PROSITE" id="PS50238"/>
    </source>
</evidence>
<gene>
    <name evidence="4" type="ORF">JYU34_010583</name>
</gene>
<dbReference type="InterPro" id="IPR000198">
    <property type="entry name" value="RhoGAP_dom"/>
</dbReference>
<keyword evidence="1" id="KW-0343">GTPase activation</keyword>
<dbReference type="PANTHER" id="PTHR12635:SF7">
    <property type="entry name" value="RHO GTPASE ACTIVATING PROTEIN 6-RELATED"/>
    <property type="match status" value="1"/>
</dbReference>
<proteinExistence type="predicted"/>
<comment type="caution">
    <text evidence="4">The sequence shown here is derived from an EMBL/GenBank/DDBJ whole genome shotgun (WGS) entry which is preliminary data.</text>
</comment>
<feature type="region of interest" description="Disordered" evidence="2">
    <location>
        <begin position="261"/>
        <end position="311"/>
    </location>
</feature>
<evidence type="ECO:0000256" key="2">
    <source>
        <dbReference type="SAM" id="MobiDB-lite"/>
    </source>
</evidence>
<feature type="region of interest" description="Disordered" evidence="2">
    <location>
        <begin position="974"/>
        <end position="999"/>
    </location>
</feature>
<name>A0ABQ7QIR8_PLUXY</name>
<feature type="region of interest" description="Disordered" evidence="2">
    <location>
        <begin position="1"/>
        <end position="28"/>
    </location>
</feature>
<dbReference type="InterPro" id="IPR008936">
    <property type="entry name" value="Rho_GTPase_activation_prot"/>
</dbReference>
<feature type="compositionally biased region" description="Basic and acidic residues" evidence="2">
    <location>
        <begin position="1098"/>
        <end position="1124"/>
    </location>
</feature>
<protein>
    <recommendedName>
        <fullName evidence="3">Rho-GAP domain-containing protein</fullName>
    </recommendedName>
</protein>
<feature type="compositionally biased region" description="Basic and acidic residues" evidence="2">
    <location>
        <begin position="1036"/>
        <end position="1045"/>
    </location>
</feature>
<feature type="region of interest" description="Disordered" evidence="2">
    <location>
        <begin position="1022"/>
        <end position="1083"/>
    </location>
</feature>
<accession>A0ABQ7QIR8</accession>
<evidence type="ECO:0000256" key="1">
    <source>
        <dbReference type="ARBA" id="ARBA00022468"/>
    </source>
</evidence>
<dbReference type="Pfam" id="PF00620">
    <property type="entry name" value="RhoGAP"/>
    <property type="match status" value="1"/>
</dbReference>
<feature type="domain" description="Rho-GAP" evidence="3">
    <location>
        <begin position="667"/>
        <end position="859"/>
    </location>
</feature>
<feature type="region of interest" description="Disordered" evidence="2">
    <location>
        <begin position="468"/>
        <end position="495"/>
    </location>
</feature>
<dbReference type="SMART" id="SM00324">
    <property type="entry name" value="RhoGAP"/>
    <property type="match status" value="1"/>
</dbReference>
<feature type="region of interest" description="Disordered" evidence="2">
    <location>
        <begin position="1098"/>
        <end position="1188"/>
    </location>
</feature>
<dbReference type="Proteomes" id="UP000823941">
    <property type="component" value="Chromosome 14"/>
</dbReference>
<organism evidence="4 5">
    <name type="scientific">Plutella xylostella</name>
    <name type="common">Diamondback moth</name>
    <name type="synonym">Plutella maculipennis</name>
    <dbReference type="NCBI Taxonomy" id="51655"/>
    <lineage>
        <taxon>Eukaryota</taxon>
        <taxon>Metazoa</taxon>
        <taxon>Ecdysozoa</taxon>
        <taxon>Arthropoda</taxon>
        <taxon>Hexapoda</taxon>
        <taxon>Insecta</taxon>
        <taxon>Pterygota</taxon>
        <taxon>Neoptera</taxon>
        <taxon>Endopterygota</taxon>
        <taxon>Lepidoptera</taxon>
        <taxon>Glossata</taxon>
        <taxon>Ditrysia</taxon>
        <taxon>Yponomeutoidea</taxon>
        <taxon>Plutellidae</taxon>
        <taxon>Plutella</taxon>
    </lineage>
</organism>
<feature type="region of interest" description="Disordered" evidence="2">
    <location>
        <begin position="88"/>
        <end position="124"/>
    </location>
</feature>
<sequence>MERRRAPEPPAQPAPGMGRAVRRREKPRERWLLTRKTWRYMTDAGRRLVPAGAADRAEDLPRLEAYFQQVCAREPRFLLWRKSSYPGALPPRAARRKPRPRGGSVRAREPGDPPPPRPTDLSLHISGGRFDIAKLRREFFAPPPAPAPPAAPAAPDEESSLAELLRKYLKLEEDEGPSRLSGSEELVKALRRFLARQAERPGAGGAGGGAGDAVGDGGAPRPLLDTLARYYGRSPNRDHIVQDLLTDRSLLKRLYHDLRKTKPYRGGRSGGAGAGGAGGSFVPGARGAGRGAAGGEDGGRSPPLSPPPLIEVKGESLEDQYVDCGTQTVPIPEEVLAECERAYRARLEASSPPSPASPPAERRARRRSSVDHDDVSQSVSDTIKRYLRMARKKSVDADKADRFKRINYDKNLRNIKAKAPGEVDDDGLHKGCQTEEGWILTYREMSCTSPSSPVSPSHGSFLSTLLGRSPVTPTSPPAGGMQKSRSSSSVVQSVSKRLWRTRSRSSSRVSSTWTPQGSCQWLDGAGRCVRLADCSLLSLSDVERRALQQAALARLQQLSLAASIKIPEENASSAQAKPKRRAHLLKRRAITTGFFDQRGKDGDKDKDSTGSGSVFGVSLSQCVETERALRRTQHGGSRASLASLGALERTERADDSESCDSGDWGWAGLEEGGARVPALVSACLAHLRRHGLRTLGLFRVSASKKRVRQLREDWERGQESALDAAACPHDVATLLKEFLRDLPDPLLCRDLYTAFLQTQKIRNRRLQWEALRLVIQLLPASHRDTLSALLSFLSQLASHAEDDHQPGNKMDAANLATVFAPNILHRNKPNEAASAEQLSERADVINVVRQLIERQHELWTLPAEQLHDAYIHLAHTAPSHLHALLMRRHECASERVSGRPDDIEAEAGSRRTWSREECLHGGAATGGPDPDRPDRRGDKTYQRTRRPRDATSDTSSVSSAMTIVTRVRSSAEECGSSGVACSAPSDPASNEHDSCDSSSDFNEVLGVSDDDSCVITASLHIGGMFRPAPPPRRRSASAEDEHQRDSAVGSSSPGSVISPLSASTASSPPASPPPAALRVTLTSAPQLRRTNIDQLIELNRERNTSDARAHVLRHHDEPKPRTRPEQPTTLVTTRQREQTTMTTRQREETTLTTRHREERTSHRDERRESKEGTLYKRGELISSARPPP</sequence>
<dbReference type="SUPFAM" id="SSF48350">
    <property type="entry name" value="GTPase activation domain, GAP"/>
    <property type="match status" value="1"/>
</dbReference>
<feature type="compositionally biased region" description="Pro residues" evidence="2">
    <location>
        <begin position="141"/>
        <end position="152"/>
    </location>
</feature>
<dbReference type="PROSITE" id="PS50238">
    <property type="entry name" value="RHOGAP"/>
    <property type="match status" value="1"/>
</dbReference>
<dbReference type="PANTHER" id="PTHR12635">
    <property type="entry name" value="RHO-GTPASE-ACTIVATING PROTEIN 6 FAMILY MEMBER"/>
    <property type="match status" value="1"/>
</dbReference>
<feature type="compositionally biased region" description="Basic and acidic residues" evidence="2">
    <location>
        <begin position="929"/>
        <end position="951"/>
    </location>
</feature>
<feature type="compositionally biased region" description="Basic and acidic residues" evidence="2">
    <location>
        <begin position="1144"/>
        <end position="1179"/>
    </location>
</feature>
<feature type="region of interest" description="Disordered" evidence="2">
    <location>
        <begin position="893"/>
        <end position="961"/>
    </location>
</feature>
<evidence type="ECO:0000313" key="4">
    <source>
        <dbReference type="EMBL" id="KAG7305114.1"/>
    </source>
</evidence>
<feature type="compositionally biased region" description="Basic and acidic residues" evidence="2">
    <location>
        <begin position="893"/>
        <end position="919"/>
    </location>
</feature>
<feature type="region of interest" description="Disordered" evidence="2">
    <location>
        <begin position="140"/>
        <end position="159"/>
    </location>
</feature>
<keyword evidence="5" id="KW-1185">Reference proteome</keyword>
<feature type="compositionally biased region" description="Low complexity" evidence="2">
    <location>
        <begin position="1046"/>
        <end position="1068"/>
    </location>
</feature>
<feature type="region of interest" description="Disordered" evidence="2">
    <location>
        <begin position="346"/>
        <end position="379"/>
    </location>
</feature>
<feature type="region of interest" description="Disordered" evidence="2">
    <location>
        <begin position="629"/>
        <end position="660"/>
    </location>
</feature>
<evidence type="ECO:0000313" key="5">
    <source>
        <dbReference type="Proteomes" id="UP000823941"/>
    </source>
</evidence>
<reference evidence="4 5" key="1">
    <citation type="submission" date="2021-06" db="EMBL/GenBank/DDBJ databases">
        <title>A haploid diamondback moth (Plutella xylostella L.) genome assembly resolves 31 chromosomes and identifies a diamide resistance mutation.</title>
        <authorList>
            <person name="Ward C.M."/>
            <person name="Perry K.D."/>
            <person name="Baker G."/>
            <person name="Powis K."/>
            <person name="Heckel D.G."/>
            <person name="Baxter S.W."/>
        </authorList>
    </citation>
    <scope>NUCLEOTIDE SEQUENCE [LARGE SCALE GENOMIC DNA]</scope>
    <source>
        <strain evidence="4 5">LV</strain>
        <tissue evidence="4">Single pupa</tissue>
    </source>
</reference>